<sequence length="75" mass="8518">MGTNTGTAISILTLIGMGFGAGVYYQNLEKNVEIIEIKKNNFIELKNLVREIDNLKIENKELILKIADYEQEKSE</sequence>
<reference evidence="3 4" key="1">
    <citation type="submission" date="2018-10" db="EMBL/GenBank/DDBJ databases">
        <title>Genomic Encyclopedia of Archaeal and Bacterial Type Strains, Phase II (KMG-II): from individual species to whole genera.</title>
        <authorList>
            <person name="Goeker M."/>
        </authorList>
    </citation>
    <scope>NUCLEOTIDE SEQUENCE [LARGE SCALE GENOMIC DNA]</scope>
    <source>
        <strain evidence="3 4">DSM 23424</strain>
    </source>
</reference>
<keyword evidence="2" id="KW-1133">Transmembrane helix</keyword>
<dbReference type="EMBL" id="REFC01000001">
    <property type="protein sequence ID" value="RMA67694.1"/>
    <property type="molecule type" value="Genomic_DNA"/>
</dbReference>
<keyword evidence="2" id="KW-0472">Membrane</keyword>
<protein>
    <submittedName>
        <fullName evidence="3">Uncharacterized protein</fullName>
    </submittedName>
</protein>
<name>A0A3L9Z592_9FLAO</name>
<dbReference type="AlphaFoldDB" id="A0A3L9Z592"/>
<feature type="coiled-coil region" evidence="1">
    <location>
        <begin position="25"/>
        <end position="72"/>
    </location>
</feature>
<proteinExistence type="predicted"/>
<dbReference type="Proteomes" id="UP000271339">
    <property type="component" value="Unassembled WGS sequence"/>
</dbReference>
<evidence type="ECO:0000256" key="1">
    <source>
        <dbReference type="SAM" id="Coils"/>
    </source>
</evidence>
<comment type="caution">
    <text evidence="3">The sequence shown here is derived from an EMBL/GenBank/DDBJ whole genome shotgun (WGS) entry which is preliminary data.</text>
</comment>
<evidence type="ECO:0000313" key="4">
    <source>
        <dbReference type="Proteomes" id="UP000271339"/>
    </source>
</evidence>
<organism evidence="3 4">
    <name type="scientific">Ulvibacter antarcticus</name>
    <dbReference type="NCBI Taxonomy" id="442714"/>
    <lineage>
        <taxon>Bacteria</taxon>
        <taxon>Pseudomonadati</taxon>
        <taxon>Bacteroidota</taxon>
        <taxon>Flavobacteriia</taxon>
        <taxon>Flavobacteriales</taxon>
        <taxon>Flavobacteriaceae</taxon>
        <taxon>Ulvibacter</taxon>
    </lineage>
</organism>
<keyword evidence="4" id="KW-1185">Reference proteome</keyword>
<keyword evidence="2" id="KW-0812">Transmembrane</keyword>
<gene>
    <name evidence="3" type="ORF">BXY75_0004</name>
</gene>
<evidence type="ECO:0000313" key="3">
    <source>
        <dbReference type="EMBL" id="RMA67694.1"/>
    </source>
</evidence>
<feature type="transmembrane region" description="Helical" evidence="2">
    <location>
        <begin position="6"/>
        <end position="25"/>
    </location>
</feature>
<evidence type="ECO:0000256" key="2">
    <source>
        <dbReference type="SAM" id="Phobius"/>
    </source>
</evidence>
<keyword evidence="1" id="KW-0175">Coiled coil</keyword>
<accession>A0A3L9Z592</accession>